<dbReference type="PANTHER" id="PTHR30606:SF10">
    <property type="entry name" value="PHOSPHATIDYLINOSITOL MANNOSIDE ACYLTRANSFERASE"/>
    <property type="match status" value="1"/>
</dbReference>
<dbReference type="GO" id="GO:0016746">
    <property type="term" value="F:acyltransferase activity"/>
    <property type="evidence" value="ECO:0007669"/>
    <property type="project" value="UniProtKB-KW"/>
</dbReference>
<proteinExistence type="predicted"/>
<dbReference type="CDD" id="cd07984">
    <property type="entry name" value="LPLAT_LABLAT-like"/>
    <property type="match status" value="1"/>
</dbReference>
<evidence type="ECO:0000256" key="3">
    <source>
        <dbReference type="ARBA" id="ARBA00022519"/>
    </source>
</evidence>
<sequence>MLDSQRLQTLAARTLLDLLARLPLPGVHRLGATLGWLIGRWPNRQRRNALINIALCFPELAPAEQRRLRDASLAEFGKTYLEIAHFWRRPVPEVLGLVREVRGAEHLARPAGRGLIVLSPHHGAWELAGLHLASLGPTTIFYRSQGPFDALIQGGRVRTGARLAPINAAGIRLLLETLQRGDQVGVLPDQEPKADKGAVFAPFFGIPAFTMLLVNRLARRTGAKVVFMFAERLPCGQGFIIHCLPAPPGIDSADEIKAATALNRGIEHCVRLCPAQYLWSYKRFRKRPHWLPKVYTGPLDDHAALAQVARLCLRLAAGQGSGLE</sequence>
<keyword evidence="5" id="KW-0472">Membrane</keyword>
<comment type="subcellular location">
    <subcellularLocation>
        <location evidence="1">Cell inner membrane</location>
    </subcellularLocation>
</comment>
<keyword evidence="6 7" id="KW-0012">Acyltransferase</keyword>
<evidence type="ECO:0000256" key="6">
    <source>
        <dbReference type="ARBA" id="ARBA00023315"/>
    </source>
</evidence>
<dbReference type="Proteomes" id="UP000502699">
    <property type="component" value="Chromosome"/>
</dbReference>
<evidence type="ECO:0000313" key="8">
    <source>
        <dbReference type="Proteomes" id="UP000502699"/>
    </source>
</evidence>
<evidence type="ECO:0000256" key="5">
    <source>
        <dbReference type="ARBA" id="ARBA00023136"/>
    </source>
</evidence>
<name>A0A6G7VH22_9GAMM</name>
<evidence type="ECO:0000256" key="4">
    <source>
        <dbReference type="ARBA" id="ARBA00022679"/>
    </source>
</evidence>
<organism evidence="7 8">
    <name type="scientific">Caldichromatium japonicum</name>
    <dbReference type="NCBI Taxonomy" id="2699430"/>
    <lineage>
        <taxon>Bacteria</taxon>
        <taxon>Pseudomonadati</taxon>
        <taxon>Pseudomonadota</taxon>
        <taxon>Gammaproteobacteria</taxon>
        <taxon>Chromatiales</taxon>
        <taxon>Chromatiaceae</taxon>
        <taxon>Caldichromatium</taxon>
    </lineage>
</organism>
<accession>A0A6G7VH22</accession>
<dbReference type="GO" id="GO:0009247">
    <property type="term" value="P:glycolipid biosynthetic process"/>
    <property type="evidence" value="ECO:0007669"/>
    <property type="project" value="UniProtKB-ARBA"/>
</dbReference>
<protein>
    <submittedName>
        <fullName evidence="7">Lysophospholipid acyltransferase family protein</fullName>
    </submittedName>
</protein>
<dbReference type="InterPro" id="IPR004960">
    <property type="entry name" value="LipA_acyltrans"/>
</dbReference>
<evidence type="ECO:0000256" key="2">
    <source>
        <dbReference type="ARBA" id="ARBA00022475"/>
    </source>
</evidence>
<dbReference type="GO" id="GO:0005886">
    <property type="term" value="C:plasma membrane"/>
    <property type="evidence" value="ECO:0007669"/>
    <property type="project" value="UniProtKB-SubCell"/>
</dbReference>
<keyword evidence="2" id="KW-1003">Cell membrane</keyword>
<gene>
    <name evidence="7" type="ORF">GWK36_08690</name>
</gene>
<keyword evidence="4 7" id="KW-0808">Transferase</keyword>
<keyword evidence="3" id="KW-0997">Cell inner membrane</keyword>
<evidence type="ECO:0000256" key="1">
    <source>
        <dbReference type="ARBA" id="ARBA00004533"/>
    </source>
</evidence>
<keyword evidence="8" id="KW-1185">Reference proteome</keyword>
<dbReference type="KEGG" id="cjap:GWK36_08690"/>
<dbReference type="PIRSF" id="PIRSF026649">
    <property type="entry name" value="MsbB"/>
    <property type="match status" value="1"/>
</dbReference>
<dbReference type="Pfam" id="PF03279">
    <property type="entry name" value="Lip_A_acyltrans"/>
    <property type="match status" value="1"/>
</dbReference>
<dbReference type="AlphaFoldDB" id="A0A6G7VH22"/>
<reference evidence="8" key="1">
    <citation type="submission" date="2020-01" db="EMBL/GenBank/DDBJ databases">
        <title>Caldichromatium gen. nov., sp. nov., a thermophilic purple sulfur bacterium member of the family Chromatiaceae isolated from Nakabusa hot spring, Japan.</title>
        <authorList>
            <person name="Saini M.K."/>
            <person name="Hanada S."/>
            <person name="Tank M."/>
        </authorList>
    </citation>
    <scope>NUCLEOTIDE SEQUENCE [LARGE SCALE GENOMIC DNA]</scope>
    <source>
        <strain evidence="8">No.7</strain>
    </source>
</reference>
<dbReference type="EMBL" id="CP048029">
    <property type="protein sequence ID" value="QIK39165.1"/>
    <property type="molecule type" value="Genomic_DNA"/>
</dbReference>
<dbReference type="PANTHER" id="PTHR30606">
    <property type="entry name" value="LIPID A BIOSYNTHESIS LAUROYL ACYLTRANSFERASE"/>
    <property type="match status" value="1"/>
</dbReference>
<evidence type="ECO:0000313" key="7">
    <source>
        <dbReference type="EMBL" id="QIK39165.1"/>
    </source>
</evidence>